<proteinExistence type="inferred from homology"/>
<comment type="similarity">
    <text evidence="1">Belongs to the LOR family.</text>
</comment>
<name>A0A1X6WLB7_9ENTE</name>
<evidence type="ECO:0008006" key="4">
    <source>
        <dbReference type="Google" id="ProtNLM"/>
    </source>
</evidence>
<dbReference type="RefSeq" id="WP_086950689.1">
    <property type="nucleotide sequence ID" value="NZ_FWFD01000007.1"/>
</dbReference>
<reference evidence="3" key="1">
    <citation type="submission" date="2017-02" db="EMBL/GenBank/DDBJ databases">
        <authorList>
            <person name="Dridi B."/>
        </authorList>
    </citation>
    <scope>NUCLEOTIDE SEQUENCE [LARGE SCALE GENOMIC DNA]</scope>
    <source>
        <strain evidence="3">bH819</strain>
    </source>
</reference>
<dbReference type="Proteomes" id="UP000195918">
    <property type="component" value="Unassembled WGS sequence"/>
</dbReference>
<sequence length="173" mass="20074">MTVYYIQQNLLSAKVRTVIKDTQDRPVFLLVGSWGTRGDSISIYNLDGKVLASAKQTTFAIKSQFEIYSCHDKVGSLSRLFSINRDFYYIKNLRWLAVGDINHQEYKIYRFNELIMEMTKVLSRKGEYYKIVVHEDEDAAVCICIAAVLDYWARKGNKKEELVNKKIVNIQLS</sequence>
<dbReference type="Pfam" id="PF04525">
    <property type="entry name" value="LOR"/>
    <property type="match status" value="1"/>
</dbReference>
<keyword evidence="3" id="KW-1185">Reference proteome</keyword>
<dbReference type="InterPro" id="IPR007612">
    <property type="entry name" value="LOR"/>
</dbReference>
<evidence type="ECO:0000313" key="2">
    <source>
        <dbReference type="EMBL" id="SLM85049.1"/>
    </source>
</evidence>
<accession>A0A1X6WLB7</accession>
<dbReference type="InterPro" id="IPR025659">
    <property type="entry name" value="Tubby-like_C"/>
</dbReference>
<protein>
    <recommendedName>
        <fullName evidence="4">YxjI</fullName>
    </recommendedName>
</protein>
<organism evidence="2 3">
    <name type="scientific">Vagococcus fluvialis bH819</name>
    <dbReference type="NCBI Taxonomy" id="1255619"/>
    <lineage>
        <taxon>Bacteria</taxon>
        <taxon>Bacillati</taxon>
        <taxon>Bacillota</taxon>
        <taxon>Bacilli</taxon>
        <taxon>Lactobacillales</taxon>
        <taxon>Enterococcaceae</taxon>
        <taxon>Vagococcus</taxon>
    </lineage>
</organism>
<dbReference type="OrthoDB" id="2248181at2"/>
<dbReference type="AlphaFoldDB" id="A0A1X6WLB7"/>
<dbReference type="InterPro" id="IPR038595">
    <property type="entry name" value="LOR_sf"/>
</dbReference>
<dbReference type="SUPFAM" id="SSF54518">
    <property type="entry name" value="Tubby C-terminal domain-like"/>
    <property type="match status" value="1"/>
</dbReference>
<gene>
    <name evidence="2" type="ORF">FM121_03060</name>
</gene>
<dbReference type="Gene3D" id="2.40.160.200">
    <property type="entry name" value="LURP1-related"/>
    <property type="match status" value="1"/>
</dbReference>
<evidence type="ECO:0000313" key="3">
    <source>
        <dbReference type="Proteomes" id="UP000195918"/>
    </source>
</evidence>
<dbReference type="EMBL" id="FWFD01000007">
    <property type="protein sequence ID" value="SLM85049.1"/>
    <property type="molecule type" value="Genomic_DNA"/>
</dbReference>
<evidence type="ECO:0000256" key="1">
    <source>
        <dbReference type="ARBA" id="ARBA00005437"/>
    </source>
</evidence>